<dbReference type="PROSITE" id="PS51257">
    <property type="entry name" value="PROKAR_LIPOPROTEIN"/>
    <property type="match status" value="1"/>
</dbReference>
<sequence>MFFPHMKKTMSAMALCGLVGFFILGCTEETQAPKGRAITPLHTPSQGAQAASSNVVSIQAGIAVTDVMVSLGEIAAGDGLGIGKPINPVTKTNHDYYKMVTLSHKVARTPVVQKVRRMLKTANAPAPIASATTPCVDGGTMDLSGTFDSSTGNYELDFDFTDCREDSSQMNGPFHVSATASGSGSVANALMTLTFGDEDGDFSIQDYGKTDTNPYATLKGIITSSLTLTEDLSTTSGTAGTIVLAAEGNISFNDFINLTEIGFQGFTNEIRYDEATGRFDEVLNGVMTETKTNGRNATVITTFTDVITSVIETEAGGDTTTEVAYSGTLTLFINPDSDCMTQGTFNIETPTPIRTVNGACPVAGRVVINEDALIQFNADQSVDVSITGGSSSQHTDCTDIFEMCEVDDLNDNSEIVSVASGATVGVEGENVLVTLIWEDDTVDQSDIDLHVGYYADPFPTSGPATATVAFHNTGTTFGTASAILDLDDTDGQGPEHVTVFGLPVGRYVIAVNSFSLSGSASATVTVSVKIGDFVYLYPNHTFTTSDGDGTDPDSWHRVTDLQCTSSGCSLVPPDLSLQVHSTEGEFKPGIRRVK</sequence>
<comment type="caution">
    <text evidence="1">The sequence shown here is derived from an EMBL/GenBank/DDBJ whole genome shotgun (WGS) entry which is preliminary data.</text>
</comment>
<protein>
    <submittedName>
        <fullName evidence="1">Uncharacterized protein</fullName>
    </submittedName>
</protein>
<dbReference type="EMBL" id="VTOW01000002">
    <property type="protein sequence ID" value="NKE71019.1"/>
    <property type="molecule type" value="Genomic_DNA"/>
</dbReference>
<reference evidence="1 2" key="1">
    <citation type="journal article" date="2020" name="Nature">
        <title>Bacterial chemolithoautotrophy via manganese oxidation.</title>
        <authorList>
            <person name="Yu H."/>
            <person name="Leadbetter J.R."/>
        </authorList>
    </citation>
    <scope>NUCLEOTIDE SEQUENCE [LARGE SCALE GENOMIC DNA]</scope>
    <source>
        <strain evidence="1 2">Mn-1</strain>
    </source>
</reference>
<dbReference type="AlphaFoldDB" id="A0A7X6IB41"/>
<organism evidence="1 2">
    <name type="scientific">Candidatus Manganitrophus noduliformans</name>
    <dbReference type="NCBI Taxonomy" id="2606439"/>
    <lineage>
        <taxon>Bacteria</taxon>
        <taxon>Pseudomonadati</taxon>
        <taxon>Nitrospirota</taxon>
        <taxon>Nitrospiria</taxon>
        <taxon>Candidatus Troglogloeales</taxon>
        <taxon>Candidatus Manganitrophaceae</taxon>
        <taxon>Candidatus Manganitrophus</taxon>
    </lineage>
</organism>
<name>A0A7X6IB41_9BACT</name>
<accession>A0A7X6IB41</accession>
<dbReference type="Proteomes" id="UP000534783">
    <property type="component" value="Unassembled WGS sequence"/>
</dbReference>
<evidence type="ECO:0000313" key="1">
    <source>
        <dbReference type="EMBL" id="NKE71019.1"/>
    </source>
</evidence>
<evidence type="ECO:0000313" key="2">
    <source>
        <dbReference type="Proteomes" id="UP000534783"/>
    </source>
</evidence>
<proteinExistence type="predicted"/>
<keyword evidence="2" id="KW-1185">Reference proteome</keyword>
<gene>
    <name evidence="1" type="ORF">MNODULE_09740</name>
</gene>
<dbReference type="RefSeq" id="WP_168059363.1">
    <property type="nucleotide sequence ID" value="NZ_VTOW01000002.1"/>
</dbReference>